<protein>
    <submittedName>
        <fullName evidence="1">Uncharacterized protein</fullName>
    </submittedName>
</protein>
<gene>
    <name evidence="1" type="ORF">MSSD14B_22790</name>
</gene>
<dbReference type="EMBL" id="BGZI01000015">
    <property type="protein sequence ID" value="GBO88611.1"/>
    <property type="molecule type" value="Genomic_DNA"/>
</dbReference>
<organism evidence="1 2">
    <name type="scientific">Marinobacter salsuginis</name>
    <dbReference type="NCBI Taxonomy" id="418719"/>
    <lineage>
        <taxon>Bacteria</taxon>
        <taxon>Pseudomonadati</taxon>
        <taxon>Pseudomonadota</taxon>
        <taxon>Gammaproteobacteria</taxon>
        <taxon>Pseudomonadales</taxon>
        <taxon>Marinobacteraceae</taxon>
        <taxon>Marinobacter</taxon>
    </lineage>
</organism>
<evidence type="ECO:0000313" key="2">
    <source>
        <dbReference type="Proteomes" id="UP000387223"/>
    </source>
</evidence>
<evidence type="ECO:0000313" key="1">
    <source>
        <dbReference type="EMBL" id="GBO88611.1"/>
    </source>
</evidence>
<reference evidence="1 2" key="1">
    <citation type="journal article" date="2019" name="J. Gen. Appl. Microbiol.">
        <title>Aerobic degradation of cis-dichloroethene by the marine bacterium Marinobacter salsuginis strain 5N-3.</title>
        <authorList>
            <person name="Inoue Y."/>
            <person name="Fukunaga Y."/>
            <person name="Katsumata H."/>
            <person name="Ohji S."/>
            <person name="Hosoyama A."/>
            <person name="Mori K."/>
            <person name="Ando K."/>
        </authorList>
    </citation>
    <scope>NUCLEOTIDE SEQUENCE [LARGE SCALE GENOMIC DNA]</scope>
    <source>
        <strain evidence="1 2">NBRC 109114</strain>
    </source>
</reference>
<sequence>MEVTQGRDLQQVPHARDEVIGRGYVKKSLNLAMTAPVSPSVATMDKRCGSPFGSEGPSLSTIELITEAGTVKLLRNSFDV</sequence>
<proteinExistence type="predicted"/>
<dbReference type="RefSeq" id="WP_227549470.1">
    <property type="nucleotide sequence ID" value="NZ_BGZI01000015.1"/>
</dbReference>
<dbReference type="AlphaFoldDB" id="A0A5M3Q0P5"/>
<name>A0A5M3Q0P5_9GAMM</name>
<comment type="caution">
    <text evidence="1">The sequence shown here is derived from an EMBL/GenBank/DDBJ whole genome shotgun (WGS) entry which is preliminary data.</text>
</comment>
<accession>A0A5M3Q0P5</accession>
<dbReference type="Proteomes" id="UP000387223">
    <property type="component" value="Unassembled WGS sequence"/>
</dbReference>